<evidence type="ECO:0000313" key="1">
    <source>
        <dbReference type="EMBL" id="MBP1996917.1"/>
    </source>
</evidence>
<dbReference type="EMBL" id="JAGGLB010000061">
    <property type="protein sequence ID" value="MBP1996917.1"/>
    <property type="molecule type" value="Genomic_DNA"/>
</dbReference>
<sequence length="85" mass="9234">MGSNHNPISESIKKMSDQLKERLGNNVFVYTVDGNQIFGQISNVDDKVLFLGTNVVSRPTSPPTTQGTATAIIPIYQITIVQDAV</sequence>
<comment type="caution">
    <text evidence="1">The sequence shown here is derived from an EMBL/GenBank/DDBJ whole genome shotgun (WGS) entry which is preliminary data.</text>
</comment>
<name>A0ABS4JAP2_9BACL</name>
<accession>A0ABS4JAP2</accession>
<reference evidence="1 2" key="1">
    <citation type="submission" date="2021-03" db="EMBL/GenBank/DDBJ databases">
        <title>Genomic Encyclopedia of Type Strains, Phase IV (KMG-IV): sequencing the most valuable type-strain genomes for metagenomic binning, comparative biology and taxonomic classification.</title>
        <authorList>
            <person name="Goeker M."/>
        </authorList>
    </citation>
    <scope>NUCLEOTIDE SEQUENCE [LARGE SCALE GENOMIC DNA]</scope>
    <source>
        <strain evidence="1 2">DSM 26048</strain>
    </source>
</reference>
<organism evidence="1 2">
    <name type="scientific">Paenibacillus eucommiae</name>
    <dbReference type="NCBI Taxonomy" id="1355755"/>
    <lineage>
        <taxon>Bacteria</taxon>
        <taxon>Bacillati</taxon>
        <taxon>Bacillota</taxon>
        <taxon>Bacilli</taxon>
        <taxon>Bacillales</taxon>
        <taxon>Paenibacillaceae</taxon>
        <taxon>Paenibacillus</taxon>
    </lineage>
</organism>
<dbReference type="Proteomes" id="UP001519287">
    <property type="component" value="Unassembled WGS sequence"/>
</dbReference>
<evidence type="ECO:0000313" key="2">
    <source>
        <dbReference type="Proteomes" id="UP001519287"/>
    </source>
</evidence>
<gene>
    <name evidence="1" type="ORF">J2Z66_008595</name>
</gene>
<dbReference type="RefSeq" id="WP_209979779.1">
    <property type="nucleotide sequence ID" value="NZ_JAGGLB010000061.1"/>
</dbReference>
<proteinExistence type="predicted"/>
<protein>
    <submittedName>
        <fullName evidence="1">Small nuclear ribonucleoprotein (SnRNP)-like protein</fullName>
    </submittedName>
</protein>
<keyword evidence="2" id="KW-1185">Reference proteome</keyword>